<proteinExistence type="predicted"/>
<dbReference type="RefSeq" id="WP_088962334.1">
    <property type="nucleotide sequence ID" value="NZ_LT607410.1"/>
</dbReference>
<sequence length="323" mass="35447">MTSPAVSYRSLDLLADAGRWHDLLNFAATVDGAPLDERREVAHVVALEAPAGIAAAAAELFPDDDKGYPGPLWEVVAQHRTWRELSPHLTNPRTRHLAAQTRVLHGEDLRAAIDLDSQLLGAPLCLHQWEAATWYSTLDIPEYDRTGMSGCTIWAYPNHLADPMPLPTTTVRPAQNDAVPILDGLSSAAQAYAFHGTAWEAASMVATDQATMPRGQRWQGRRGHEGSQVLFADVYPSLVHLAAGERAYQRRTGQALGRAALWKALAAMAGLTPPADPEIVTAFVERLHCVAWQEPDDEIWYLHLAMEDPEQGIAWVLTGNDFD</sequence>
<dbReference type="AlphaFoldDB" id="A0A1C4YY30"/>
<evidence type="ECO:0000313" key="1">
    <source>
        <dbReference type="EMBL" id="SCF25536.1"/>
    </source>
</evidence>
<reference evidence="1 2" key="1">
    <citation type="submission" date="2016-06" db="EMBL/GenBank/DDBJ databases">
        <authorList>
            <person name="Kjaerup R.B."/>
            <person name="Dalgaard T.S."/>
            <person name="Juul-Madsen H.R."/>
        </authorList>
    </citation>
    <scope>NUCLEOTIDE SEQUENCE [LARGE SCALE GENOMIC DNA]</scope>
    <source>
        <strain evidence="1 2">DSM 43821</strain>
    </source>
</reference>
<evidence type="ECO:0000313" key="2">
    <source>
        <dbReference type="Proteomes" id="UP000198228"/>
    </source>
</evidence>
<dbReference type="Proteomes" id="UP000198228">
    <property type="component" value="Chromosome I"/>
</dbReference>
<accession>A0A1C4YY30</accession>
<name>A0A1C4YY30_9ACTN</name>
<protein>
    <submittedName>
        <fullName evidence="1">Uncharacterized protein</fullName>
    </submittedName>
</protein>
<gene>
    <name evidence="1" type="ORF">GA0074696_3823</name>
</gene>
<organism evidence="1 2">
    <name type="scientific">Micromonospora purpureochromogenes</name>
    <dbReference type="NCBI Taxonomy" id="47872"/>
    <lineage>
        <taxon>Bacteria</taxon>
        <taxon>Bacillati</taxon>
        <taxon>Actinomycetota</taxon>
        <taxon>Actinomycetes</taxon>
        <taxon>Micromonosporales</taxon>
        <taxon>Micromonosporaceae</taxon>
        <taxon>Micromonospora</taxon>
    </lineage>
</organism>
<dbReference type="EMBL" id="LT607410">
    <property type="protein sequence ID" value="SCF25536.1"/>
    <property type="molecule type" value="Genomic_DNA"/>
</dbReference>